<proteinExistence type="predicted"/>
<accession>A0A1L7UZ65</accession>
<feature type="compositionally biased region" description="Basic and acidic residues" evidence="1">
    <location>
        <begin position="20"/>
        <end position="29"/>
    </location>
</feature>
<evidence type="ECO:0000313" key="3">
    <source>
        <dbReference type="Proteomes" id="UP000183971"/>
    </source>
</evidence>
<dbReference type="Proteomes" id="UP000183971">
    <property type="component" value="Unassembled WGS sequence"/>
</dbReference>
<dbReference type="GeneID" id="42046749"/>
<reference evidence="3" key="1">
    <citation type="journal article" date="2016" name="Genome Biol. Evol.">
        <title>Comparative 'omics' of the Fusarium fujikuroi species complex highlights differences in genetic potential and metabolite synthesis.</title>
        <authorList>
            <person name="Niehaus E.-M."/>
            <person name="Muensterkoetter M."/>
            <person name="Proctor R.H."/>
            <person name="Brown D.W."/>
            <person name="Sharon A."/>
            <person name="Idan Y."/>
            <person name="Oren-Young L."/>
            <person name="Sieber C.M."/>
            <person name="Novak O."/>
            <person name="Pencik A."/>
            <person name="Tarkowska D."/>
            <person name="Hromadova K."/>
            <person name="Freeman S."/>
            <person name="Maymon M."/>
            <person name="Elazar M."/>
            <person name="Youssef S.A."/>
            <person name="El-Shabrawy E.S.M."/>
            <person name="Shalaby A.B.A."/>
            <person name="Houterman P."/>
            <person name="Brock N.L."/>
            <person name="Burkhardt I."/>
            <person name="Tsavkelova E.A."/>
            <person name="Dickschat J.S."/>
            <person name="Galuszka P."/>
            <person name="Gueldener U."/>
            <person name="Tudzynski B."/>
        </authorList>
    </citation>
    <scope>NUCLEOTIDE SEQUENCE [LARGE SCALE GENOMIC DNA]</scope>
    <source>
        <strain evidence="3">ET1</strain>
    </source>
</reference>
<dbReference type="VEuPathDB" id="FungiDB:FPRO_01862"/>
<dbReference type="RefSeq" id="XP_031074611.1">
    <property type="nucleotide sequence ID" value="XM_031226761.1"/>
</dbReference>
<feature type="region of interest" description="Disordered" evidence="1">
    <location>
        <begin position="1"/>
        <end position="33"/>
    </location>
</feature>
<evidence type="ECO:0000256" key="1">
    <source>
        <dbReference type="SAM" id="MobiDB-lite"/>
    </source>
</evidence>
<dbReference type="EMBL" id="FJOF01000001">
    <property type="protein sequence ID" value="CZR33118.1"/>
    <property type="molecule type" value="Genomic_DNA"/>
</dbReference>
<name>A0A1L7UZ65_FUSPR</name>
<gene>
    <name evidence="2" type="ORF">FPRO_01862</name>
</gene>
<organism evidence="2 3">
    <name type="scientific">Fusarium proliferatum (strain ET1)</name>
    <name type="common">Orchid endophyte fungus</name>
    <dbReference type="NCBI Taxonomy" id="1227346"/>
    <lineage>
        <taxon>Eukaryota</taxon>
        <taxon>Fungi</taxon>
        <taxon>Dikarya</taxon>
        <taxon>Ascomycota</taxon>
        <taxon>Pezizomycotina</taxon>
        <taxon>Sordariomycetes</taxon>
        <taxon>Hypocreomycetidae</taxon>
        <taxon>Hypocreales</taxon>
        <taxon>Nectriaceae</taxon>
        <taxon>Fusarium</taxon>
        <taxon>Fusarium fujikuroi species complex</taxon>
    </lineage>
</organism>
<sequence length="98" mass="11056">MSPTYRFQQTQRNYSPRRQSPGDEKREKQSSGLCDRVVSHFKRNEVTYENIMIGCGIFAAAIEAISGSEPPKPPKPEGSSAKRDMATFTYVNPIPGFW</sequence>
<evidence type="ECO:0000313" key="2">
    <source>
        <dbReference type="EMBL" id="CZR33118.1"/>
    </source>
</evidence>
<dbReference type="AlphaFoldDB" id="A0A1L7UZ65"/>
<comment type="caution">
    <text evidence="2">The sequence shown here is derived from an EMBL/GenBank/DDBJ whole genome shotgun (WGS) entry which is preliminary data.</text>
</comment>
<protein>
    <submittedName>
        <fullName evidence="2">Uncharacterized protein</fullName>
    </submittedName>
</protein>
<feature type="compositionally biased region" description="Polar residues" evidence="1">
    <location>
        <begin position="1"/>
        <end position="18"/>
    </location>
</feature>
<keyword evidence="3" id="KW-1185">Reference proteome</keyword>